<dbReference type="InterPro" id="IPR016220">
    <property type="entry name" value="Me-P-triester_DNA_alkyl-Trfase"/>
</dbReference>
<dbReference type="GO" id="GO:0008168">
    <property type="term" value="F:methyltransferase activity"/>
    <property type="evidence" value="ECO:0007669"/>
    <property type="project" value="UniProtKB-KW"/>
</dbReference>
<dbReference type="PIRSF" id="PIRSF000408">
    <property type="entry name" value="Alkyltransferas_AdaA"/>
    <property type="match status" value="1"/>
</dbReference>
<evidence type="ECO:0000256" key="3">
    <source>
        <dbReference type="ARBA" id="ARBA00023015"/>
    </source>
</evidence>
<evidence type="ECO:0000313" key="9">
    <source>
        <dbReference type="Proteomes" id="UP000430692"/>
    </source>
</evidence>
<dbReference type="GO" id="GO:0008270">
    <property type="term" value="F:zinc ion binding"/>
    <property type="evidence" value="ECO:0007669"/>
    <property type="project" value="InterPro"/>
</dbReference>
<dbReference type="InterPro" id="IPR009057">
    <property type="entry name" value="Homeodomain-like_sf"/>
</dbReference>
<keyword evidence="9" id="KW-1185">Reference proteome</keyword>
<dbReference type="GO" id="GO:0003700">
    <property type="term" value="F:DNA-binding transcription factor activity"/>
    <property type="evidence" value="ECO:0007669"/>
    <property type="project" value="InterPro"/>
</dbReference>
<dbReference type="InterPro" id="IPR018060">
    <property type="entry name" value="HTH_AraC"/>
</dbReference>
<organism evidence="8 9">
    <name type="scientific">Shimazuella alba</name>
    <dbReference type="NCBI Taxonomy" id="2690964"/>
    <lineage>
        <taxon>Bacteria</taxon>
        <taxon>Bacillati</taxon>
        <taxon>Bacillota</taxon>
        <taxon>Bacilli</taxon>
        <taxon>Bacillales</taxon>
        <taxon>Thermoactinomycetaceae</taxon>
        <taxon>Shimazuella</taxon>
    </lineage>
</organism>
<dbReference type="GO" id="GO:0006281">
    <property type="term" value="P:DNA repair"/>
    <property type="evidence" value="ECO:0007669"/>
    <property type="project" value="InterPro"/>
</dbReference>
<dbReference type="RefSeq" id="WP_160799481.1">
    <property type="nucleotide sequence ID" value="NZ_WUUL01000001.1"/>
</dbReference>
<sequence>MDQAIFQSVYDTILQRDTKYDGIYYTGIKTTGIVCRPSCKSRTPKRENVQLYKSVDDAIKAGFRPCKRCKPEEIGKMGPDARIAYEVKSFIRKEYSKSITLEDMSIQLMISPFHLHRVFKRITGITPAEFLLLTRLDKAKELLEQRDLAIAQIAKTVGFRSTSHFSMAFKKKVHVTPSNYRDSFTMEGITIEF</sequence>
<protein>
    <submittedName>
        <fullName evidence="8">Helix-turn-helix domain-containing protein</fullName>
    </submittedName>
</protein>
<dbReference type="InterPro" id="IPR004026">
    <property type="entry name" value="Ada_DNA_repair_Zn-bd"/>
</dbReference>
<dbReference type="SUPFAM" id="SSF57884">
    <property type="entry name" value="Ada DNA repair protein, N-terminal domain (N-Ada 10)"/>
    <property type="match status" value="1"/>
</dbReference>
<dbReference type="Proteomes" id="UP000430692">
    <property type="component" value="Unassembled WGS sequence"/>
</dbReference>
<accession>A0A6I4VLG6</accession>
<dbReference type="SUPFAM" id="SSF46689">
    <property type="entry name" value="Homeodomain-like"/>
    <property type="match status" value="2"/>
</dbReference>
<dbReference type="InterPro" id="IPR035451">
    <property type="entry name" value="Ada-like_dom_sf"/>
</dbReference>
<dbReference type="Pfam" id="PF12833">
    <property type="entry name" value="HTH_18"/>
    <property type="match status" value="1"/>
</dbReference>
<evidence type="ECO:0000259" key="7">
    <source>
        <dbReference type="PROSITE" id="PS01124"/>
    </source>
</evidence>
<comment type="cofactor">
    <cofactor evidence="1">
        <name>Zn(2+)</name>
        <dbReference type="ChEBI" id="CHEBI:29105"/>
    </cofactor>
</comment>
<keyword evidence="3" id="KW-0805">Transcription regulation</keyword>
<dbReference type="AlphaFoldDB" id="A0A6I4VLG6"/>
<evidence type="ECO:0000256" key="1">
    <source>
        <dbReference type="ARBA" id="ARBA00001947"/>
    </source>
</evidence>
<dbReference type="PROSITE" id="PS01124">
    <property type="entry name" value="HTH_ARAC_FAMILY_2"/>
    <property type="match status" value="1"/>
</dbReference>
<name>A0A6I4VLG6_9BACL</name>
<evidence type="ECO:0000256" key="4">
    <source>
        <dbReference type="ARBA" id="ARBA00023125"/>
    </source>
</evidence>
<dbReference type="EMBL" id="WUUL01000001">
    <property type="protein sequence ID" value="MXQ52459.1"/>
    <property type="molecule type" value="Genomic_DNA"/>
</dbReference>
<proteinExistence type="predicted"/>
<dbReference type="GO" id="GO:0032259">
    <property type="term" value="P:methylation"/>
    <property type="evidence" value="ECO:0007669"/>
    <property type="project" value="UniProtKB-KW"/>
</dbReference>
<reference evidence="8 9" key="1">
    <citation type="submission" date="2019-12" db="EMBL/GenBank/DDBJ databases">
        <title>Whole-genome analyses of novel actinobacteria.</title>
        <authorList>
            <person name="Sahin N."/>
            <person name="Saygin H."/>
        </authorList>
    </citation>
    <scope>NUCLEOTIDE SEQUENCE [LARGE SCALE GENOMIC DNA]</scope>
    <source>
        <strain evidence="8 9">KC615</strain>
    </source>
</reference>
<keyword evidence="2" id="KW-0489">Methyltransferase</keyword>
<keyword evidence="6" id="KW-0804">Transcription</keyword>
<dbReference type="GO" id="GO:0043565">
    <property type="term" value="F:sequence-specific DNA binding"/>
    <property type="evidence" value="ECO:0007669"/>
    <property type="project" value="InterPro"/>
</dbReference>
<dbReference type="InterPro" id="IPR020449">
    <property type="entry name" value="Tscrpt_reg_AraC-type_HTH"/>
</dbReference>
<dbReference type="PRINTS" id="PR00032">
    <property type="entry name" value="HTHARAC"/>
</dbReference>
<dbReference type="Gene3D" id="3.40.10.10">
    <property type="entry name" value="DNA Methylphosphotriester Repair Domain"/>
    <property type="match status" value="1"/>
</dbReference>
<feature type="domain" description="HTH araC/xylS-type" evidence="7">
    <location>
        <begin position="85"/>
        <end position="183"/>
    </location>
</feature>
<evidence type="ECO:0000256" key="6">
    <source>
        <dbReference type="ARBA" id="ARBA00023163"/>
    </source>
</evidence>
<gene>
    <name evidence="8" type="ORF">GSM42_01560</name>
</gene>
<dbReference type="Pfam" id="PF02805">
    <property type="entry name" value="Ada_Zn_binding"/>
    <property type="match status" value="1"/>
</dbReference>
<dbReference type="SMART" id="SM00342">
    <property type="entry name" value="HTH_ARAC"/>
    <property type="match status" value="1"/>
</dbReference>
<dbReference type="Gene3D" id="1.10.10.60">
    <property type="entry name" value="Homeodomain-like"/>
    <property type="match status" value="2"/>
</dbReference>
<evidence type="ECO:0000313" key="8">
    <source>
        <dbReference type="EMBL" id="MXQ52459.1"/>
    </source>
</evidence>
<dbReference type="PANTHER" id="PTHR43280">
    <property type="entry name" value="ARAC-FAMILY TRANSCRIPTIONAL REGULATOR"/>
    <property type="match status" value="1"/>
</dbReference>
<keyword evidence="5" id="KW-0010">Activator</keyword>
<keyword evidence="2" id="KW-0808">Transferase</keyword>
<evidence type="ECO:0000256" key="2">
    <source>
        <dbReference type="ARBA" id="ARBA00022603"/>
    </source>
</evidence>
<comment type="caution">
    <text evidence="8">The sequence shown here is derived from an EMBL/GenBank/DDBJ whole genome shotgun (WGS) entry which is preliminary data.</text>
</comment>
<dbReference type="PANTHER" id="PTHR43280:SF28">
    <property type="entry name" value="HTH-TYPE TRANSCRIPTIONAL ACTIVATOR RHAS"/>
    <property type="match status" value="1"/>
</dbReference>
<keyword evidence="4" id="KW-0238">DNA-binding</keyword>
<evidence type="ECO:0000256" key="5">
    <source>
        <dbReference type="ARBA" id="ARBA00023159"/>
    </source>
</evidence>